<name>A0A8V5GBF2_MELUD</name>
<evidence type="ECO:0000256" key="4">
    <source>
        <dbReference type="SAM" id="MobiDB-lite"/>
    </source>
</evidence>
<dbReference type="PROSITE" id="PS50158">
    <property type="entry name" value="ZF_CCHC"/>
    <property type="match status" value="1"/>
</dbReference>
<dbReference type="InterPro" id="IPR050195">
    <property type="entry name" value="Primate_lentivir_Gag_pol-like"/>
</dbReference>
<dbReference type="SUPFAM" id="SSF47943">
    <property type="entry name" value="Retrovirus capsid protein, N-terminal core domain"/>
    <property type="match status" value="1"/>
</dbReference>
<dbReference type="Proteomes" id="UP000694405">
    <property type="component" value="Chromosome 1"/>
</dbReference>
<reference evidence="5" key="1">
    <citation type="submission" date="2020-03" db="EMBL/GenBank/DDBJ databases">
        <title>Melopsittacus undulatus (budgerigar) genome, bMelUnd1, maternal haplotype with Z.</title>
        <authorList>
            <person name="Gedman G."/>
            <person name="Mountcastle J."/>
            <person name="Haase B."/>
            <person name="Formenti G."/>
            <person name="Wright T."/>
            <person name="Apodaca J."/>
            <person name="Pelan S."/>
            <person name="Chow W."/>
            <person name="Rhie A."/>
            <person name="Howe K."/>
            <person name="Fedrigo O."/>
            <person name="Jarvis E.D."/>
        </authorList>
    </citation>
    <scope>NUCLEOTIDE SEQUENCE [LARGE SCALE GENOMIC DNA]</scope>
</reference>
<dbReference type="InterPro" id="IPR038124">
    <property type="entry name" value="B_retro_matrix_sf"/>
</dbReference>
<dbReference type="Pfam" id="PF00098">
    <property type="entry name" value="zf-CCHC"/>
    <property type="match status" value="1"/>
</dbReference>
<dbReference type="GO" id="GO:0003676">
    <property type="term" value="F:nucleic acid binding"/>
    <property type="evidence" value="ECO:0007669"/>
    <property type="project" value="InterPro"/>
</dbReference>
<dbReference type="InterPro" id="IPR001878">
    <property type="entry name" value="Znf_CCHC"/>
</dbReference>
<dbReference type="GO" id="GO:0016032">
    <property type="term" value="P:viral process"/>
    <property type="evidence" value="ECO:0007669"/>
    <property type="project" value="InterPro"/>
</dbReference>
<dbReference type="Gene3D" id="1.10.150.490">
    <property type="entry name" value="Retroviral GAG p10 protein"/>
    <property type="match status" value="1"/>
</dbReference>
<keyword evidence="2" id="KW-0863">Zinc-finger</keyword>
<dbReference type="SUPFAM" id="SSF47836">
    <property type="entry name" value="Retroviral matrix proteins"/>
    <property type="match status" value="1"/>
</dbReference>
<dbReference type="GO" id="GO:0008270">
    <property type="term" value="F:zinc ion binding"/>
    <property type="evidence" value="ECO:0007669"/>
    <property type="project" value="UniProtKB-KW"/>
</dbReference>
<keyword evidence="1" id="KW-0479">Metal-binding</keyword>
<protein>
    <submittedName>
        <fullName evidence="5">Uncharacterized protein</fullName>
    </submittedName>
</protein>
<organism evidence="5 6">
    <name type="scientific">Melopsittacus undulatus</name>
    <name type="common">Budgerigar</name>
    <name type="synonym">Psittacus undulatus</name>
    <dbReference type="NCBI Taxonomy" id="13146"/>
    <lineage>
        <taxon>Eukaryota</taxon>
        <taxon>Metazoa</taxon>
        <taxon>Chordata</taxon>
        <taxon>Craniata</taxon>
        <taxon>Vertebrata</taxon>
        <taxon>Euteleostomi</taxon>
        <taxon>Archelosauria</taxon>
        <taxon>Archosauria</taxon>
        <taxon>Dinosauria</taxon>
        <taxon>Saurischia</taxon>
        <taxon>Theropoda</taxon>
        <taxon>Coelurosauria</taxon>
        <taxon>Aves</taxon>
        <taxon>Neognathae</taxon>
        <taxon>Neoaves</taxon>
        <taxon>Telluraves</taxon>
        <taxon>Australaves</taxon>
        <taxon>Psittaciformes</taxon>
        <taxon>Psittaculidae</taxon>
        <taxon>Melopsittacus</taxon>
    </lineage>
</organism>
<dbReference type="Ensembl" id="ENSMUNT00000027852.1">
    <property type="protein sequence ID" value="ENSMUNP00000026720.1"/>
    <property type="gene ID" value="ENSMUNG00000019752.1"/>
</dbReference>
<dbReference type="InterPro" id="IPR008916">
    <property type="entry name" value="Retrov_capsid_C"/>
</dbReference>
<evidence type="ECO:0000256" key="3">
    <source>
        <dbReference type="ARBA" id="ARBA00022833"/>
    </source>
</evidence>
<evidence type="ECO:0000313" key="6">
    <source>
        <dbReference type="Proteomes" id="UP000694405"/>
    </source>
</evidence>
<evidence type="ECO:0000256" key="2">
    <source>
        <dbReference type="ARBA" id="ARBA00022771"/>
    </source>
</evidence>
<accession>A0A8V5GBF2</accession>
<sequence>MGNQLSKEDEAMLKLFQHLLSERGRKYDAETLKRLLLWCKEKKLIVGVGEAFNIETWEKVGACLWDDISQGSKEARPLATLVLVSGKAASAQKPVRHKVRMFEDPVPPSYPAICNKGAWEREGARPRSPMVNPFRDATAPEADLNISLPASHPPPPTEGDREPFEEDNKTPNLKKNPSPLTPALASLPPELQNSQEWHRWSKLLDQKLQDLRDRLEELGPKERERAPEQLTEVNPCEVPLLPTPTLSQQAAPSALRWRGLIQDAIIDGTILPIDVPSAFPVIVNAQGQPLWTPMDWKAMKELKGAIAQYGLSSSYTQQMLTALFSSMVLTPSDCSRIATILLTPSQILHFKSGFEELAARAADDNLARNPTDPLYGITSDMLLGRGQFHPDAVQAHMRVEVLQQAQQLALAALKAVPEAGKPNPSYTSVKQGATEPYMQFIDKLTEAIEKNIDLAPNAKESVLMSLAMENANPICKCILQALPKSAGLQEMMDACSKVGTTEEKAEYMANAFATAVKPLLQQGQVDRGGMKGVRCYNCGWLGHVKKQCTVKKCRPPQGSGSSVCARCNKHAFYTSKPVSGITVTGTGCAGGLWSLLRWRYSRPAWTSSCVMYSRFSCSCRGVGLDDLSRSNPWDSVIL</sequence>
<evidence type="ECO:0000313" key="5">
    <source>
        <dbReference type="Ensembl" id="ENSMUNP00000026720.1"/>
    </source>
</evidence>
<dbReference type="Pfam" id="PF19317">
    <property type="entry name" value="Gag_p24_C"/>
    <property type="match status" value="1"/>
</dbReference>
<dbReference type="PANTHER" id="PTHR40389:SF3">
    <property type="entry name" value="IGE-BINDING PROTEIN"/>
    <property type="match status" value="1"/>
</dbReference>
<proteinExistence type="predicted"/>
<dbReference type="Gene3D" id="1.10.375.10">
    <property type="entry name" value="Human Immunodeficiency Virus Type 1 Capsid Protein"/>
    <property type="match status" value="1"/>
</dbReference>
<dbReference type="SUPFAM" id="SSF47353">
    <property type="entry name" value="Retrovirus capsid dimerization domain-like"/>
    <property type="match status" value="1"/>
</dbReference>
<dbReference type="InterPro" id="IPR010999">
    <property type="entry name" value="Retrovr_matrix"/>
</dbReference>
<dbReference type="Gene3D" id="4.10.60.10">
    <property type="entry name" value="Zinc finger, CCHC-type"/>
    <property type="match status" value="1"/>
</dbReference>
<dbReference type="InterPro" id="IPR045345">
    <property type="entry name" value="Gag_p24_C"/>
</dbReference>
<feature type="compositionally biased region" description="Low complexity" evidence="4">
    <location>
        <begin position="177"/>
        <end position="186"/>
    </location>
</feature>
<dbReference type="Gene3D" id="1.10.1200.30">
    <property type="match status" value="1"/>
</dbReference>
<dbReference type="Pfam" id="PF00607">
    <property type="entry name" value="Gag_p24"/>
    <property type="match status" value="1"/>
</dbReference>
<dbReference type="InterPro" id="IPR008919">
    <property type="entry name" value="Retrov_capsid_N"/>
</dbReference>
<reference evidence="5" key="2">
    <citation type="submission" date="2025-08" db="UniProtKB">
        <authorList>
            <consortium name="Ensembl"/>
        </authorList>
    </citation>
    <scope>IDENTIFICATION</scope>
</reference>
<dbReference type="PANTHER" id="PTHR40389">
    <property type="entry name" value="ENDOGENOUS RETROVIRUS GROUP K MEMBER 24 GAG POLYPROTEIN-RELATED"/>
    <property type="match status" value="1"/>
</dbReference>
<keyword evidence="6" id="KW-1185">Reference proteome</keyword>
<keyword evidence="3" id="KW-0862">Zinc</keyword>
<feature type="region of interest" description="Disordered" evidence="4">
    <location>
        <begin position="144"/>
        <end position="186"/>
    </location>
</feature>
<evidence type="ECO:0000256" key="1">
    <source>
        <dbReference type="ARBA" id="ARBA00022723"/>
    </source>
</evidence>
<reference evidence="5" key="3">
    <citation type="submission" date="2025-09" db="UniProtKB">
        <authorList>
            <consortium name="Ensembl"/>
        </authorList>
    </citation>
    <scope>IDENTIFICATION</scope>
</reference>
<dbReference type="AlphaFoldDB" id="A0A8V5GBF2"/>
<feature type="compositionally biased region" description="Basic and acidic residues" evidence="4">
    <location>
        <begin position="158"/>
        <end position="169"/>
    </location>
</feature>